<organism evidence="1">
    <name type="scientific">bioreactor metagenome</name>
    <dbReference type="NCBI Taxonomy" id="1076179"/>
    <lineage>
        <taxon>unclassified sequences</taxon>
        <taxon>metagenomes</taxon>
        <taxon>ecological metagenomes</taxon>
    </lineage>
</organism>
<evidence type="ECO:0000313" key="1">
    <source>
        <dbReference type="EMBL" id="MPM25665.1"/>
    </source>
</evidence>
<comment type="caution">
    <text evidence="1">The sequence shown here is derived from an EMBL/GenBank/DDBJ whole genome shotgun (WGS) entry which is preliminary data.</text>
</comment>
<gene>
    <name evidence="1" type="ORF">SDC9_72163</name>
</gene>
<reference evidence="1" key="1">
    <citation type="submission" date="2019-08" db="EMBL/GenBank/DDBJ databases">
        <authorList>
            <person name="Kucharzyk K."/>
            <person name="Murdoch R.W."/>
            <person name="Higgins S."/>
            <person name="Loffler F."/>
        </authorList>
    </citation>
    <scope>NUCLEOTIDE SEQUENCE</scope>
</reference>
<proteinExistence type="predicted"/>
<name>A0A644YAU3_9ZZZZ</name>
<sequence length="67" mass="7603">MDSTVNKTLRYVETAVIIVISADRSAMPSDNDLFTKSWRDAVNPSYPKFKAPKRIKIMSDELRSALL</sequence>
<accession>A0A644YAU3</accession>
<protein>
    <submittedName>
        <fullName evidence="1">Uncharacterized protein</fullName>
    </submittedName>
</protein>
<dbReference type="AlphaFoldDB" id="A0A644YAU3"/>
<dbReference type="EMBL" id="VSSQ01004549">
    <property type="protein sequence ID" value="MPM25665.1"/>
    <property type="molecule type" value="Genomic_DNA"/>
</dbReference>